<keyword evidence="2" id="KW-1133">Transmembrane helix</keyword>
<reference evidence="3" key="1">
    <citation type="submission" date="2021-01" db="EMBL/GenBank/DDBJ databases">
        <authorList>
            <person name="Corre E."/>
            <person name="Pelletier E."/>
            <person name="Niang G."/>
            <person name="Scheremetjew M."/>
            <person name="Finn R."/>
            <person name="Kale V."/>
            <person name="Holt S."/>
            <person name="Cochrane G."/>
            <person name="Meng A."/>
            <person name="Brown T."/>
            <person name="Cohen L."/>
        </authorList>
    </citation>
    <scope>NUCLEOTIDE SEQUENCE</scope>
    <source>
        <strain evidence="3">CCMP147</strain>
    </source>
</reference>
<evidence type="ECO:0000256" key="1">
    <source>
        <dbReference type="SAM" id="MobiDB-lite"/>
    </source>
</evidence>
<feature type="region of interest" description="Disordered" evidence="1">
    <location>
        <begin position="1"/>
        <end position="47"/>
    </location>
</feature>
<feature type="transmembrane region" description="Helical" evidence="2">
    <location>
        <begin position="88"/>
        <end position="110"/>
    </location>
</feature>
<proteinExistence type="predicted"/>
<keyword evidence="2" id="KW-0812">Transmembrane</keyword>
<keyword evidence="2" id="KW-0472">Membrane</keyword>
<dbReference type="AlphaFoldDB" id="A0A7R9ZAI4"/>
<feature type="compositionally biased region" description="Basic and acidic residues" evidence="1">
    <location>
        <begin position="1"/>
        <end position="11"/>
    </location>
</feature>
<organism evidence="3">
    <name type="scientific">Pseudictyota dubia</name>
    <dbReference type="NCBI Taxonomy" id="2749911"/>
    <lineage>
        <taxon>Eukaryota</taxon>
        <taxon>Sar</taxon>
        <taxon>Stramenopiles</taxon>
        <taxon>Ochrophyta</taxon>
        <taxon>Bacillariophyta</taxon>
        <taxon>Mediophyceae</taxon>
        <taxon>Biddulphiophycidae</taxon>
        <taxon>Eupodiscales</taxon>
        <taxon>Odontellaceae</taxon>
        <taxon>Pseudictyota</taxon>
    </lineage>
</organism>
<dbReference type="EMBL" id="HBED01026675">
    <property type="protein sequence ID" value="CAD8314558.1"/>
    <property type="molecule type" value="Transcribed_RNA"/>
</dbReference>
<protein>
    <submittedName>
        <fullName evidence="3">Uncharacterized protein</fullName>
    </submittedName>
</protein>
<sequence>MSPRGQRERGSRISIPDDATTPSRPSGPSIVGGGRRQRGGVPDDNLGAYADIDGEAGQFGNEFDQKFANPDAAAAPQEVTYYVSKCEVVCMIVFLVVGLVLLAVGIYYAVKISR</sequence>
<evidence type="ECO:0000256" key="2">
    <source>
        <dbReference type="SAM" id="Phobius"/>
    </source>
</evidence>
<accession>A0A7R9ZAI4</accession>
<evidence type="ECO:0000313" key="3">
    <source>
        <dbReference type="EMBL" id="CAD8314558.1"/>
    </source>
</evidence>
<gene>
    <name evidence="3" type="ORF">TDUB1175_LOCUS13347</name>
</gene>
<name>A0A7R9ZAI4_9STRA</name>